<evidence type="ECO:0000256" key="1">
    <source>
        <dbReference type="SAM" id="Coils"/>
    </source>
</evidence>
<keyword evidence="3" id="KW-1185">Reference proteome</keyword>
<proteinExistence type="predicted"/>
<gene>
    <name evidence="2" type="ORF">E1963_16570</name>
</gene>
<evidence type="ECO:0000313" key="3">
    <source>
        <dbReference type="Proteomes" id="UP000295710"/>
    </source>
</evidence>
<reference evidence="2 3" key="1">
    <citation type="journal article" date="2016" name="Nat. Microbiol.">
        <title>The Mouse Intestinal Bacterial Collection (miBC) provides host-specific insight into cultured diversity and functional potential of the gut microbiota.</title>
        <authorList>
            <person name="Lagkouvardos I."/>
            <person name="Pukall R."/>
            <person name="Abt B."/>
            <person name="Foesel B.U."/>
            <person name="Meier-Kolthoff J.P."/>
            <person name="Kumar N."/>
            <person name="Bresciani A."/>
            <person name="Martinez I."/>
            <person name="Just S."/>
            <person name="Ziegler C."/>
            <person name="Brugiroux S."/>
            <person name="Garzetti D."/>
            <person name="Wenning M."/>
            <person name="Bui T.P."/>
            <person name="Wang J."/>
            <person name="Hugenholtz F."/>
            <person name="Plugge C.M."/>
            <person name="Peterson D.A."/>
            <person name="Hornef M.W."/>
            <person name="Baines J.F."/>
            <person name="Smidt H."/>
            <person name="Walter J."/>
            <person name="Kristiansen K."/>
            <person name="Nielsen H.B."/>
            <person name="Haller D."/>
            <person name="Overmann J."/>
            <person name="Stecher B."/>
            <person name="Clavel T."/>
        </authorList>
    </citation>
    <scope>NUCLEOTIDE SEQUENCE [LARGE SCALE GENOMIC DNA]</scope>
    <source>
        <strain evidence="2 3">DSM 28560</strain>
    </source>
</reference>
<dbReference type="EMBL" id="SMMX01000019">
    <property type="protein sequence ID" value="TDA20539.1"/>
    <property type="molecule type" value="Genomic_DNA"/>
</dbReference>
<feature type="coiled-coil region" evidence="1">
    <location>
        <begin position="6"/>
        <end position="47"/>
    </location>
</feature>
<sequence>MTERKITNRCRKLKELEEQQKELERQIDALKAEIKADMERKDLQEQKVGDYMVRFTDVLTSRFDTKGFRQEHERLYSQYVRQVSTKRFSVA</sequence>
<keyword evidence="1" id="KW-0175">Coiled coil</keyword>
<dbReference type="AlphaFoldDB" id="A0A4R4FCT0"/>
<dbReference type="Proteomes" id="UP000295710">
    <property type="component" value="Unassembled WGS sequence"/>
</dbReference>
<evidence type="ECO:0000313" key="2">
    <source>
        <dbReference type="EMBL" id="TDA20539.1"/>
    </source>
</evidence>
<accession>A0A4R4FCT0</accession>
<name>A0A4R4FCT0_9FIRM</name>
<protein>
    <submittedName>
        <fullName evidence="2">Uncharacterized protein</fullName>
    </submittedName>
</protein>
<comment type="caution">
    <text evidence="2">The sequence shown here is derived from an EMBL/GenBank/DDBJ whole genome shotgun (WGS) entry which is preliminary data.</text>
</comment>
<dbReference type="RefSeq" id="WP_132280387.1">
    <property type="nucleotide sequence ID" value="NZ_JAOBST010000060.1"/>
</dbReference>
<organism evidence="2 3">
    <name type="scientific">Extibacter muris</name>
    <dbReference type="NCBI Taxonomy" id="1796622"/>
    <lineage>
        <taxon>Bacteria</taxon>
        <taxon>Bacillati</taxon>
        <taxon>Bacillota</taxon>
        <taxon>Clostridia</taxon>
        <taxon>Lachnospirales</taxon>
        <taxon>Lachnospiraceae</taxon>
        <taxon>Extibacter</taxon>
    </lineage>
</organism>